<evidence type="ECO:0000256" key="6">
    <source>
        <dbReference type="ARBA" id="ARBA00023273"/>
    </source>
</evidence>
<dbReference type="PANTHER" id="PTHR12086">
    <property type="entry name" value="EF-HAND DOMAIN C-TERMINAL CONTAINING PROTEIN"/>
    <property type="match status" value="1"/>
</dbReference>
<evidence type="ECO:0000259" key="7">
    <source>
        <dbReference type="PROSITE" id="PS51336"/>
    </source>
</evidence>
<accession>A2DP64</accession>
<dbReference type="Proteomes" id="UP000001542">
    <property type="component" value="Unassembled WGS sequence"/>
</dbReference>
<protein>
    <submittedName>
        <fullName evidence="8">RIB72 protein, putative</fullName>
    </submittedName>
</protein>
<dbReference type="KEGG" id="tva:4775785"/>
<dbReference type="AlphaFoldDB" id="A2DP64"/>
<keyword evidence="4" id="KW-0677">Repeat</keyword>
<dbReference type="InParanoid" id="A2DP64"/>
<dbReference type="GO" id="GO:0005856">
    <property type="term" value="C:cytoskeleton"/>
    <property type="evidence" value="ECO:0007669"/>
    <property type="project" value="UniProtKB-SubCell"/>
</dbReference>
<dbReference type="VEuPathDB" id="TrichDB:TVAGG3_0910790"/>
<name>A2DP64_TRIV3</name>
<comment type="subcellular location">
    <subcellularLocation>
        <location evidence="1">Cell projection</location>
        <location evidence="1">Cilium</location>
    </subcellularLocation>
    <subcellularLocation>
        <location evidence="2">Cytoplasm</location>
        <location evidence="2">Cytoskeleton</location>
    </subcellularLocation>
</comment>
<evidence type="ECO:0000256" key="2">
    <source>
        <dbReference type="ARBA" id="ARBA00004245"/>
    </source>
</evidence>
<dbReference type="GO" id="GO:0005929">
    <property type="term" value="C:cilium"/>
    <property type="evidence" value="ECO:0007669"/>
    <property type="project" value="UniProtKB-SubCell"/>
</dbReference>
<gene>
    <name evidence="8" type="ORF">TVAG_015940</name>
</gene>
<dbReference type="SMART" id="SM00676">
    <property type="entry name" value="DM10"/>
    <property type="match status" value="1"/>
</dbReference>
<organism evidence="8 9">
    <name type="scientific">Trichomonas vaginalis (strain ATCC PRA-98 / G3)</name>
    <dbReference type="NCBI Taxonomy" id="412133"/>
    <lineage>
        <taxon>Eukaryota</taxon>
        <taxon>Metamonada</taxon>
        <taxon>Parabasalia</taxon>
        <taxon>Trichomonadida</taxon>
        <taxon>Trichomonadidae</taxon>
        <taxon>Trichomonas</taxon>
    </lineage>
</organism>
<keyword evidence="5" id="KW-0206">Cytoskeleton</keyword>
<dbReference type="Pfam" id="PF06565">
    <property type="entry name" value="DM10_dom"/>
    <property type="match status" value="1"/>
</dbReference>
<feature type="domain" description="DM10" evidence="7">
    <location>
        <begin position="3"/>
        <end position="102"/>
    </location>
</feature>
<dbReference type="PROSITE" id="PS51336">
    <property type="entry name" value="DM10"/>
    <property type="match status" value="1"/>
</dbReference>
<evidence type="ECO:0000256" key="1">
    <source>
        <dbReference type="ARBA" id="ARBA00004138"/>
    </source>
</evidence>
<dbReference type="InterPro" id="IPR040193">
    <property type="entry name" value="EFHC1/EFHC2/EFHB"/>
</dbReference>
<reference evidence="8" key="2">
    <citation type="journal article" date="2007" name="Science">
        <title>Draft genome sequence of the sexually transmitted pathogen Trichomonas vaginalis.</title>
        <authorList>
            <person name="Carlton J.M."/>
            <person name="Hirt R.P."/>
            <person name="Silva J.C."/>
            <person name="Delcher A.L."/>
            <person name="Schatz M."/>
            <person name="Zhao Q."/>
            <person name="Wortman J.R."/>
            <person name="Bidwell S.L."/>
            <person name="Alsmark U.C.M."/>
            <person name="Besteiro S."/>
            <person name="Sicheritz-Ponten T."/>
            <person name="Noel C.J."/>
            <person name="Dacks J.B."/>
            <person name="Foster P.G."/>
            <person name="Simillion C."/>
            <person name="Van de Peer Y."/>
            <person name="Miranda-Saavedra D."/>
            <person name="Barton G.J."/>
            <person name="Westrop G.D."/>
            <person name="Mueller S."/>
            <person name="Dessi D."/>
            <person name="Fiori P.L."/>
            <person name="Ren Q."/>
            <person name="Paulsen I."/>
            <person name="Zhang H."/>
            <person name="Bastida-Corcuera F.D."/>
            <person name="Simoes-Barbosa A."/>
            <person name="Brown M.T."/>
            <person name="Hayes R.D."/>
            <person name="Mukherjee M."/>
            <person name="Okumura C.Y."/>
            <person name="Schneider R."/>
            <person name="Smith A.J."/>
            <person name="Vanacova S."/>
            <person name="Villalvazo M."/>
            <person name="Haas B.J."/>
            <person name="Pertea M."/>
            <person name="Feldblyum T.V."/>
            <person name="Utterback T.R."/>
            <person name="Shu C.L."/>
            <person name="Osoegawa K."/>
            <person name="de Jong P.J."/>
            <person name="Hrdy I."/>
            <person name="Horvathova L."/>
            <person name="Zubacova Z."/>
            <person name="Dolezal P."/>
            <person name="Malik S.B."/>
            <person name="Logsdon J.M. Jr."/>
            <person name="Henze K."/>
            <person name="Gupta A."/>
            <person name="Wang C.C."/>
            <person name="Dunne R.L."/>
            <person name="Upcroft J.A."/>
            <person name="Upcroft P."/>
            <person name="White O."/>
            <person name="Salzberg S.L."/>
            <person name="Tang P."/>
            <person name="Chiu C.-H."/>
            <person name="Lee Y.-S."/>
            <person name="Embley T.M."/>
            <person name="Coombs G.H."/>
            <person name="Mottram J.C."/>
            <person name="Tachezy J."/>
            <person name="Fraser-Liggett C.M."/>
            <person name="Johnson P.J."/>
        </authorList>
    </citation>
    <scope>NUCLEOTIDE SEQUENCE [LARGE SCALE GENOMIC DNA]</scope>
    <source>
        <strain evidence="8">G3</strain>
    </source>
</reference>
<evidence type="ECO:0000313" key="9">
    <source>
        <dbReference type="Proteomes" id="UP000001542"/>
    </source>
</evidence>
<evidence type="ECO:0000256" key="4">
    <source>
        <dbReference type="ARBA" id="ARBA00022737"/>
    </source>
</evidence>
<dbReference type="EMBL" id="DS113226">
    <property type="protein sequence ID" value="EAY17764.1"/>
    <property type="molecule type" value="Genomic_DNA"/>
</dbReference>
<proteinExistence type="predicted"/>
<sequence length="182" mass="20863">MDREAKVTFQSKLITPNQEDKQRIFLLTYFVNTKEISIQEGRSPCTSQAHPYYSRGKITNPAVQGPYEPKDFYVGSTITALGRKFYLTDASQATLEFMELHCDLFPMCDLNNAIDYVKETGKAANLKKAFQARDDRGKGFIPVQYAQEILDSARIEPQFVLTILRRFDEKGMFDFGTLSQYL</sequence>
<dbReference type="VEuPathDB" id="TrichDB:TVAG_015940"/>
<dbReference type="OrthoDB" id="6360546at2759"/>
<dbReference type="InterPro" id="IPR006602">
    <property type="entry name" value="DM10_dom"/>
</dbReference>
<evidence type="ECO:0000256" key="3">
    <source>
        <dbReference type="ARBA" id="ARBA00022490"/>
    </source>
</evidence>
<dbReference type="Gene3D" id="2.30.29.170">
    <property type="match status" value="1"/>
</dbReference>
<keyword evidence="9" id="KW-1185">Reference proteome</keyword>
<evidence type="ECO:0000313" key="8">
    <source>
        <dbReference type="EMBL" id="EAY17764.1"/>
    </source>
</evidence>
<reference evidence="8" key="1">
    <citation type="submission" date="2006-10" db="EMBL/GenBank/DDBJ databases">
        <authorList>
            <person name="Amadeo P."/>
            <person name="Zhao Q."/>
            <person name="Wortman J."/>
            <person name="Fraser-Liggett C."/>
            <person name="Carlton J."/>
        </authorList>
    </citation>
    <scope>NUCLEOTIDE SEQUENCE</scope>
    <source>
        <strain evidence="8">G3</strain>
    </source>
</reference>
<dbReference type="STRING" id="5722.A2DP64"/>
<evidence type="ECO:0000256" key="5">
    <source>
        <dbReference type="ARBA" id="ARBA00023212"/>
    </source>
</evidence>
<dbReference type="SMR" id="A2DP64"/>
<keyword evidence="3" id="KW-0963">Cytoplasm</keyword>
<keyword evidence="6" id="KW-0966">Cell projection</keyword>
<dbReference type="RefSeq" id="XP_001329899.1">
    <property type="nucleotide sequence ID" value="XM_001329864.1"/>
</dbReference>